<evidence type="ECO:0000313" key="2">
    <source>
        <dbReference type="Proteomes" id="UP001597318"/>
    </source>
</evidence>
<dbReference type="RefSeq" id="WP_379052727.1">
    <property type="nucleotide sequence ID" value="NZ_CP095550.1"/>
</dbReference>
<dbReference type="Pfam" id="PF09388">
    <property type="entry name" value="SpoOE-like"/>
    <property type="match status" value="1"/>
</dbReference>
<reference evidence="2" key="1">
    <citation type="journal article" date="2019" name="Int. J. Syst. Evol. Microbiol.">
        <title>The Global Catalogue of Microorganisms (GCM) 10K type strain sequencing project: providing services to taxonomists for standard genome sequencing and annotation.</title>
        <authorList>
            <consortium name="The Broad Institute Genomics Platform"/>
            <consortium name="The Broad Institute Genome Sequencing Center for Infectious Disease"/>
            <person name="Wu L."/>
            <person name="Ma J."/>
        </authorList>
    </citation>
    <scope>NUCLEOTIDE SEQUENCE [LARGE SCALE GENOMIC DNA]</scope>
    <source>
        <strain evidence="2">CGMCC 1.15474</strain>
    </source>
</reference>
<organism evidence="1 2">
    <name type="scientific">Metabacillus endolithicus</name>
    <dbReference type="NCBI Taxonomy" id="1535204"/>
    <lineage>
        <taxon>Bacteria</taxon>
        <taxon>Bacillati</taxon>
        <taxon>Bacillota</taxon>
        <taxon>Bacilli</taxon>
        <taxon>Bacillales</taxon>
        <taxon>Bacillaceae</taxon>
        <taxon>Metabacillus</taxon>
    </lineage>
</organism>
<protein>
    <submittedName>
        <fullName evidence="1">Spo0E family sporulation regulatory protein-aspartic acid phosphatase</fullName>
    </submittedName>
</protein>
<evidence type="ECO:0000313" key="1">
    <source>
        <dbReference type="EMBL" id="MFD2215583.1"/>
    </source>
</evidence>
<proteinExistence type="predicted"/>
<dbReference type="InterPro" id="IPR018540">
    <property type="entry name" value="Spo0E-like"/>
</dbReference>
<name>A0ABW5C019_9BACI</name>
<keyword evidence="2" id="KW-1185">Reference proteome</keyword>
<dbReference type="Proteomes" id="UP001597318">
    <property type="component" value="Unassembled WGS sequence"/>
</dbReference>
<accession>A0ABW5C019</accession>
<comment type="caution">
    <text evidence="1">The sequence shown here is derived from an EMBL/GenBank/DDBJ whole genome shotgun (WGS) entry which is preliminary data.</text>
</comment>
<dbReference type="Gene3D" id="4.10.280.10">
    <property type="entry name" value="Helix-loop-helix DNA-binding domain"/>
    <property type="match status" value="1"/>
</dbReference>
<gene>
    <name evidence="1" type="ORF">ACFSKK_17985</name>
</gene>
<sequence length="67" mass="7601">MNSSISRYSNEKTELINRISSNKNELITIGLAKGLNHPLTISQSQKLDKLILQYQKLMGIDHETSDQ</sequence>
<dbReference type="SUPFAM" id="SSF140500">
    <property type="entry name" value="BAS1536-like"/>
    <property type="match status" value="1"/>
</dbReference>
<dbReference type="InterPro" id="IPR037208">
    <property type="entry name" value="Spo0E-like_sf"/>
</dbReference>
<dbReference type="InterPro" id="IPR036638">
    <property type="entry name" value="HLH_DNA-bd_sf"/>
</dbReference>
<dbReference type="EMBL" id="JBHUIK010000004">
    <property type="protein sequence ID" value="MFD2215583.1"/>
    <property type="molecule type" value="Genomic_DNA"/>
</dbReference>